<sequence>MPTNDFLVFGGDAAANVMSQAAYAGLAARTAGFSAGTAQSAQLNKVWRQASIMSATLAQYIADQTGNDVLDNGTVSTILASLKAATAVTVTPPQFDNDTSVATTAFVQRALGNYAGNLALSTSQTLTAAHAGRTVNVSGTITLTLPASTSVGGGATYQINNAGVGVVTVQAGGGDSLYAVGNGTPRQLTLGSGDTLTVVYVGGTSWYAWGVGQLAFSAVFASSNPGITEYQRLPGGLIVQYGAAQALATNETRTITLPTAYLTAMRSVVLTGDGAPSSARVASLGLTSFQIQNQGAAAQNVYWVALGR</sequence>
<feature type="domain" description="Putative tail fiber protein gp53-like C-terminal" evidence="1">
    <location>
        <begin position="232"/>
        <end position="308"/>
    </location>
</feature>
<organism evidence="2 3">
    <name type="scientific">Chitiniphilus eburneus</name>
    <dbReference type="NCBI Taxonomy" id="2571148"/>
    <lineage>
        <taxon>Bacteria</taxon>
        <taxon>Pseudomonadati</taxon>
        <taxon>Pseudomonadota</taxon>
        <taxon>Betaproteobacteria</taxon>
        <taxon>Neisseriales</taxon>
        <taxon>Chitinibacteraceae</taxon>
        <taxon>Chitiniphilus</taxon>
    </lineage>
</organism>
<dbReference type="RefSeq" id="WP_136772480.1">
    <property type="nucleotide sequence ID" value="NZ_SUMF01000004.1"/>
</dbReference>
<evidence type="ECO:0000313" key="2">
    <source>
        <dbReference type="EMBL" id="TJZ75567.1"/>
    </source>
</evidence>
<comment type="caution">
    <text evidence="2">The sequence shown here is derived from an EMBL/GenBank/DDBJ whole genome shotgun (WGS) entry which is preliminary data.</text>
</comment>
<keyword evidence="3" id="KW-1185">Reference proteome</keyword>
<dbReference type="OrthoDB" id="8596508at2"/>
<evidence type="ECO:0000313" key="3">
    <source>
        <dbReference type="Proteomes" id="UP000310016"/>
    </source>
</evidence>
<reference evidence="2 3" key="1">
    <citation type="submission" date="2019-04" db="EMBL/GenBank/DDBJ databases">
        <title>Chitiniphilus eburnea sp. nov., a novel chitinolytic bacterium isolated from aquaculture sludge.</title>
        <authorList>
            <person name="Sheng M."/>
        </authorList>
    </citation>
    <scope>NUCLEOTIDE SEQUENCE [LARGE SCALE GENOMIC DNA]</scope>
    <source>
        <strain evidence="2 3">HX-2-15</strain>
    </source>
</reference>
<dbReference type="AlphaFoldDB" id="A0A4U0Q3C9"/>
<dbReference type="InterPro" id="IPR054075">
    <property type="entry name" value="Gp53-like_C"/>
</dbReference>
<gene>
    <name evidence="2" type="ORF">FAZ21_06530</name>
</gene>
<dbReference type="EMBL" id="SUMF01000004">
    <property type="protein sequence ID" value="TJZ75567.1"/>
    <property type="molecule type" value="Genomic_DNA"/>
</dbReference>
<dbReference type="Proteomes" id="UP000310016">
    <property type="component" value="Unassembled WGS sequence"/>
</dbReference>
<dbReference type="Gene3D" id="2.60.40.3940">
    <property type="match status" value="1"/>
</dbReference>
<name>A0A4U0Q3C9_9NEIS</name>
<proteinExistence type="predicted"/>
<accession>A0A4U0Q3C9</accession>
<dbReference type="Pfam" id="PF21882">
    <property type="entry name" value="Gp53-like_C"/>
    <property type="match status" value="1"/>
</dbReference>
<evidence type="ECO:0000259" key="1">
    <source>
        <dbReference type="Pfam" id="PF21882"/>
    </source>
</evidence>
<protein>
    <recommendedName>
        <fullName evidence="1">Putative tail fiber protein gp53-like C-terminal domain-containing protein</fullName>
    </recommendedName>
</protein>